<comment type="caution">
    <text evidence="2">The sequence shown here is derived from an EMBL/GenBank/DDBJ whole genome shotgun (WGS) entry which is preliminary data.</text>
</comment>
<accession>A0A9R1UX64</accession>
<protein>
    <submittedName>
        <fullName evidence="2">Uncharacterized protein</fullName>
    </submittedName>
</protein>
<keyword evidence="1" id="KW-0175">Coiled coil</keyword>
<evidence type="ECO:0000256" key="1">
    <source>
        <dbReference type="SAM" id="Coils"/>
    </source>
</evidence>
<keyword evidence="3" id="KW-1185">Reference proteome</keyword>
<sequence>MKEKFQKMKITSLQLQIAITTESLAAERSQKLDALECLKTLEKNQDSLKEELERVQQNALTANKKVETLEDQNKTLQKHNIKLEDQLERATNANKNLEREKDMILKYSMTLEKPCLIYEAQIADAKNSRDDVVKQKGTALRDADIL</sequence>
<feature type="coiled-coil region" evidence="1">
    <location>
        <begin position="38"/>
        <end position="107"/>
    </location>
</feature>
<name>A0A9R1UX64_LACSA</name>
<dbReference type="AlphaFoldDB" id="A0A9R1UX64"/>
<evidence type="ECO:0000313" key="2">
    <source>
        <dbReference type="EMBL" id="KAJ0195163.1"/>
    </source>
</evidence>
<proteinExistence type="predicted"/>
<dbReference type="EMBL" id="NBSK02000007">
    <property type="protein sequence ID" value="KAJ0195163.1"/>
    <property type="molecule type" value="Genomic_DNA"/>
</dbReference>
<evidence type="ECO:0000313" key="3">
    <source>
        <dbReference type="Proteomes" id="UP000235145"/>
    </source>
</evidence>
<gene>
    <name evidence="2" type="ORF">LSAT_V11C700349660</name>
</gene>
<dbReference type="Proteomes" id="UP000235145">
    <property type="component" value="Unassembled WGS sequence"/>
</dbReference>
<organism evidence="2 3">
    <name type="scientific">Lactuca sativa</name>
    <name type="common">Garden lettuce</name>
    <dbReference type="NCBI Taxonomy" id="4236"/>
    <lineage>
        <taxon>Eukaryota</taxon>
        <taxon>Viridiplantae</taxon>
        <taxon>Streptophyta</taxon>
        <taxon>Embryophyta</taxon>
        <taxon>Tracheophyta</taxon>
        <taxon>Spermatophyta</taxon>
        <taxon>Magnoliopsida</taxon>
        <taxon>eudicotyledons</taxon>
        <taxon>Gunneridae</taxon>
        <taxon>Pentapetalae</taxon>
        <taxon>asterids</taxon>
        <taxon>campanulids</taxon>
        <taxon>Asterales</taxon>
        <taxon>Asteraceae</taxon>
        <taxon>Cichorioideae</taxon>
        <taxon>Cichorieae</taxon>
        <taxon>Lactucinae</taxon>
        <taxon>Lactuca</taxon>
    </lineage>
</organism>
<reference evidence="2 3" key="1">
    <citation type="journal article" date="2017" name="Nat. Commun.">
        <title>Genome assembly with in vitro proximity ligation data and whole-genome triplication in lettuce.</title>
        <authorList>
            <person name="Reyes-Chin-Wo S."/>
            <person name="Wang Z."/>
            <person name="Yang X."/>
            <person name="Kozik A."/>
            <person name="Arikit S."/>
            <person name="Song C."/>
            <person name="Xia L."/>
            <person name="Froenicke L."/>
            <person name="Lavelle D.O."/>
            <person name="Truco M.J."/>
            <person name="Xia R."/>
            <person name="Zhu S."/>
            <person name="Xu C."/>
            <person name="Xu H."/>
            <person name="Xu X."/>
            <person name="Cox K."/>
            <person name="Korf I."/>
            <person name="Meyers B.C."/>
            <person name="Michelmore R.W."/>
        </authorList>
    </citation>
    <scope>NUCLEOTIDE SEQUENCE [LARGE SCALE GENOMIC DNA]</scope>
    <source>
        <strain evidence="3">cv. Salinas</strain>
        <tissue evidence="2">Seedlings</tissue>
    </source>
</reference>